<keyword evidence="3" id="KW-1185">Reference proteome</keyword>
<name>A0A3P6TZD2_LITSI</name>
<proteinExistence type="predicted"/>
<dbReference type="EMBL" id="UYRX01001100">
    <property type="protein sequence ID" value="VDK88173.1"/>
    <property type="molecule type" value="Genomic_DNA"/>
</dbReference>
<dbReference type="GO" id="GO:0016491">
    <property type="term" value="F:oxidoreductase activity"/>
    <property type="evidence" value="ECO:0007669"/>
    <property type="project" value="UniProtKB-KW"/>
</dbReference>
<evidence type="ECO:0000313" key="3">
    <source>
        <dbReference type="Proteomes" id="UP000277928"/>
    </source>
</evidence>
<dbReference type="OMA" id="DNLGQWN"/>
<dbReference type="PROSITE" id="PS00061">
    <property type="entry name" value="ADH_SHORT"/>
    <property type="match status" value="1"/>
</dbReference>
<dbReference type="Gene3D" id="3.40.50.720">
    <property type="entry name" value="NAD(P)-binding Rossmann-like Domain"/>
    <property type="match status" value="1"/>
</dbReference>
<dbReference type="FunFam" id="3.40.50.720:FF:000084">
    <property type="entry name" value="Short-chain dehydrogenase reductase"/>
    <property type="match status" value="1"/>
</dbReference>
<dbReference type="SUPFAM" id="SSF51735">
    <property type="entry name" value="NAD(P)-binding Rossmann-fold domains"/>
    <property type="match status" value="1"/>
</dbReference>
<dbReference type="PANTHER" id="PTHR43975:SF2">
    <property type="entry name" value="EG:BACR7A4.14 PROTEIN-RELATED"/>
    <property type="match status" value="1"/>
</dbReference>
<dbReference type="NCBIfam" id="NF005559">
    <property type="entry name" value="PRK07231.1"/>
    <property type="match status" value="1"/>
</dbReference>
<sequence length="1457" mass="164417">MIAEHTASLTFCYELEKNCIVHLYNSVLSLRRALLGATSGIGYSTAHLFHQLGATLVVTGRNTERLKALEEQLRDGKAQVLAIAADLTKEDEIRSLAKATIDKFHALDILVNNAGIIDKGTIEDTTLEQYDRVMSTNLRSMFYLTQQFIPQLVESKGSIVNVSSVNGIRSFPGVLAYNISKAGVDQFTRCTALELAPKGVRVNSVNPGVTKTDLHRRSGMDETAYEAFIKHSTSTHALGRVGNPNEVANAIAFLASSASSFITGASIPVDGGRHAIVACKHHQLYRSQMLLFITGVLEHLLAVYIVKLRSEVQRARIENENEFIMANSYDDPDENEYVVACRAEPVEFPTRRQREDVIRRSNRQLVTNKHCNDERTDLVPASVTRRIIPPRRYSPGPSDCRALSEKSLEKKSCFSPHDNDHEQDNNIAEMTDGPVFRAKFINTIADVPLAILMRTGPLGLSACDRPPVVRLTGRSASFSFIVDLTTFDITDLIYDGLDGWSSRGLVSKFFFNKDNAKCAQGKHEYIILRKVLIHPHTVPANSVRKVIWNVMKGNEFCRYALISYNITNDAVLDSSAFVLDSNKIVERDSTGGESSGMQKANDITVQASDQSIVTSGELICEGEEDGDDIEFYFEGGAESLKRQMEEIPELDTEGLCMITDAPVFMQKFVGTLVDAPLGLLIQEDELDVSIPVCTYVPKINLYGAAACLTFLIDTKCFPVSDISADNLGQWNAKDGRRMSVRKFYYRTKGKQDGVEQEYCVIRRRYLHPHCIPNNSIRKVIWLIKKGDEYCRYSLISYYIEADAHVMQMPHGNSRTNQKSYIRTCPSEVKKRSCNIKQEDGILTDAPNASETAVLQEPQYGVDNEVDVEVSENSEVDVDGNSPQEVCSPIPDALVPNSEMAHRISLVTTSIPFTCTYVNAITELPLALLRRAKITPDIAPVNNAVPQIRLINQGVQMSFIVDTSQIPYIEWNWDGLGAWNTSRGNRVTLSKYCYDANDTRCGTKGYAYCVIKKKYVHPYSVPPSSVRKVVWLIKEVNGTYNRYMLVTYKIENNAVVTIKRIQQQIASEQRIQRASVLSDETVYDQTELNHEIARVTKSPVYLKQFINNVNDLPLDTLLEPDQIDLPVCDTVPHIAVLREPTCYPLQMTFLIDTEKVAISDLSVDNLGQWNTTHGRRMTLRKFYFSRERQRCLEGSHYFTVVRKTYVHPNSIPDGMVRKIIWQACTAEGYARYALISYDIGINTVVEAIPHGNSKRNTAVYQRKEPSLIAEMKREKMKRLSERSSLEPDDAFVTVKHARLGSYVGVPSSVALYEDGNFEEVEDAYPLTHEELMSRMALPSLRRFTRPYHNDEPFSVVFLLDQNLGIIQCASCGVDFSRHPQPPEDLVLEHVERFWNQRTCTYSTQQMQKKYIHARLECVLARYEYFTTLDFLVISHDVRMRLTNVHQQHLSIEFGCSFE</sequence>
<gene>
    <name evidence="2" type="ORF">NLS_LOCUS8536</name>
</gene>
<dbReference type="STRING" id="42156.A0A3P6TZD2"/>
<dbReference type="InterPro" id="IPR002347">
    <property type="entry name" value="SDR_fam"/>
</dbReference>
<evidence type="ECO:0000313" key="2">
    <source>
        <dbReference type="EMBL" id="VDK88173.1"/>
    </source>
</evidence>
<reference evidence="2 3" key="1">
    <citation type="submission" date="2018-08" db="EMBL/GenBank/DDBJ databases">
        <authorList>
            <person name="Laetsch R D."/>
            <person name="Stevens L."/>
            <person name="Kumar S."/>
            <person name="Blaxter L. M."/>
        </authorList>
    </citation>
    <scope>NUCLEOTIDE SEQUENCE [LARGE SCALE GENOMIC DNA]</scope>
</reference>
<accession>A0A3P6TZD2</accession>
<dbReference type="OrthoDB" id="47007at2759"/>
<dbReference type="Proteomes" id="UP000277928">
    <property type="component" value="Unassembled WGS sequence"/>
</dbReference>
<dbReference type="PANTHER" id="PTHR43975">
    <property type="entry name" value="ZGC:101858"/>
    <property type="match status" value="1"/>
</dbReference>
<organism evidence="2 3">
    <name type="scientific">Litomosoides sigmodontis</name>
    <name type="common">Filarial nematode worm</name>
    <dbReference type="NCBI Taxonomy" id="42156"/>
    <lineage>
        <taxon>Eukaryota</taxon>
        <taxon>Metazoa</taxon>
        <taxon>Ecdysozoa</taxon>
        <taxon>Nematoda</taxon>
        <taxon>Chromadorea</taxon>
        <taxon>Rhabditida</taxon>
        <taxon>Spirurina</taxon>
        <taxon>Spiruromorpha</taxon>
        <taxon>Filarioidea</taxon>
        <taxon>Onchocercidae</taxon>
        <taxon>Litomosoides</taxon>
    </lineage>
</organism>
<dbReference type="InterPro" id="IPR036291">
    <property type="entry name" value="NAD(P)-bd_dom_sf"/>
</dbReference>
<dbReference type="Pfam" id="PF13561">
    <property type="entry name" value="adh_short_C2"/>
    <property type="match status" value="1"/>
</dbReference>
<protein>
    <submittedName>
        <fullName evidence="2">Uncharacterized protein</fullName>
    </submittedName>
</protein>
<evidence type="ECO:0000256" key="1">
    <source>
        <dbReference type="ARBA" id="ARBA00023002"/>
    </source>
</evidence>
<dbReference type="PRINTS" id="PR00080">
    <property type="entry name" value="SDRFAMILY"/>
</dbReference>
<dbReference type="InterPro" id="IPR020904">
    <property type="entry name" value="Sc_DH/Rdtase_CS"/>
</dbReference>
<keyword evidence="1" id="KW-0560">Oxidoreductase</keyword>
<dbReference type="PRINTS" id="PR00081">
    <property type="entry name" value="GDHRDH"/>
</dbReference>